<dbReference type="RefSeq" id="WP_379028806.1">
    <property type="nucleotide sequence ID" value="NZ_JBHRXE010000016.1"/>
</dbReference>
<proteinExistence type="predicted"/>
<protein>
    <submittedName>
        <fullName evidence="1">Uncharacterized protein</fullName>
    </submittedName>
</protein>
<accession>A0ABV7RYP1</accession>
<comment type="caution">
    <text evidence="1">The sequence shown here is derived from an EMBL/GenBank/DDBJ whole genome shotgun (WGS) entry which is preliminary data.</text>
</comment>
<keyword evidence="2" id="KW-1185">Reference proteome</keyword>
<reference evidence="2" key="1">
    <citation type="journal article" date="2019" name="Int. J. Syst. Evol. Microbiol.">
        <title>The Global Catalogue of Microorganisms (GCM) 10K type strain sequencing project: providing services to taxonomists for standard genome sequencing and annotation.</title>
        <authorList>
            <consortium name="The Broad Institute Genomics Platform"/>
            <consortium name="The Broad Institute Genome Sequencing Center for Infectious Disease"/>
            <person name="Wu L."/>
            <person name="Ma J."/>
        </authorList>
    </citation>
    <scope>NUCLEOTIDE SEQUENCE [LARGE SCALE GENOMIC DNA]</scope>
    <source>
        <strain evidence="2">VKM B-3226</strain>
    </source>
</reference>
<gene>
    <name evidence="1" type="ORF">ACFOMP_06865</name>
</gene>
<name>A0ABV7RYP1_9RHOB</name>
<dbReference type="Proteomes" id="UP001595596">
    <property type="component" value="Unassembled WGS sequence"/>
</dbReference>
<dbReference type="EMBL" id="JBHRXE010000016">
    <property type="protein sequence ID" value="MFC3569167.1"/>
    <property type="molecule type" value="Genomic_DNA"/>
</dbReference>
<sequence length="114" mass="12611">MADPRKTIRRPTRDEEHTVREIVNKHLIDCTIAGAAELRCTGASFVALGVGMWAAEMAELDGKATAQFLRALADMFEPGRSQEEKQEAEARRQQAVKRLLAAVDLMMNDAEGRA</sequence>
<organism evidence="1 2">
    <name type="scientific">Paracoccus simplex</name>
    <dbReference type="NCBI Taxonomy" id="2086346"/>
    <lineage>
        <taxon>Bacteria</taxon>
        <taxon>Pseudomonadati</taxon>
        <taxon>Pseudomonadota</taxon>
        <taxon>Alphaproteobacteria</taxon>
        <taxon>Rhodobacterales</taxon>
        <taxon>Paracoccaceae</taxon>
        <taxon>Paracoccus</taxon>
    </lineage>
</organism>
<evidence type="ECO:0000313" key="2">
    <source>
        <dbReference type="Proteomes" id="UP001595596"/>
    </source>
</evidence>
<evidence type="ECO:0000313" key="1">
    <source>
        <dbReference type="EMBL" id="MFC3569167.1"/>
    </source>
</evidence>